<sequence>MSKDTDQLTEGLKAAMRFAATRKTFTPRDAVEAASKVLQDKLTPLTIARLLAELNKVVQEVSSGPVWSLRNGARHGVLKTIETPEEDTSVARALRGDEPFSQESIERLIAETPDLPNQDQLKRIEDISDELDRAGPSAPAYPLLVRLRGVMNRVDAARRAQTMLSREFFGREKELARLLDWCNRPQEKTPVSALFITGLPGIGKSFLIDRAIAEYRTQQKAPIVLRLDFDRRGLNLEDPDKLVHELSRQLGDILTEEAPRLRDLRLKYSGSADTSGTTVSSTLLPTELVDAMGAAVRSQGGQVVLVLDTLEVLRGHGETRPILLFEVLDNLVRAGLSPISIIAAGRGDALDSVRKRIEGLPLELNGLSETDSRNLLDKLGAPPDLHDRIFELSRGNPLMLRLSAKVTQAEDFDPGELEYGEAGSITEAYLYRAILSRIDDPLLARLAHPGLVLRRISAEAIQFVLAPALELGDDIDEATSKRLWQELSSHHWLVAVDGQDWLKHRSDLRREILPMLYVEKPELAAGIDRAAANWFAGIDRETALYHAFQATRAGDAMPPFTAADVAGLSDDELDELPLPAANAILQERGQRSRRARYGSAEQGAAEPVAARKSAEKPAEIEPELIRELEQTLRRGDVFEADHIFTLNNAFPRNPAPTSPEAAATLAYFWLSGQWARAMSLWRKLPKSLLERLAQEDPGLYRLVLLEIEAEADFDGLVTRLRHDEKQAASAWQARAEGSRIALKGALEFALMASQEGRSEYVEILDPVAMSVFRFGEKISDYPADAIRQGSNRAERFAIMTGEQNPVTDQHTIARMNPAIAPLSVLARIQHSPRMVQFLRGFYDGLHETLAMLGTPDLFDSFERYASDIEIEGPEILGALGLTSDWAGAFAIFNAVPDAPTVARAAERWRRFSGGIWSYPGSPPPYWGNGERDILLEARVDSLLSEKDPPATARALLRRLAYAADYPDTEEGARRARSVFERRLRRPLAKAMTAGDAQDIAAVLAPRLMGPALTAALAVIGADAASRNSTVDASVLF</sequence>
<dbReference type="EMBL" id="AAUW01000002">
    <property type="protein sequence ID" value="EAV45793.1"/>
    <property type="molecule type" value="Genomic_DNA"/>
</dbReference>
<reference evidence="3 4" key="1">
    <citation type="submission" date="2006-05" db="EMBL/GenBank/DDBJ databases">
        <authorList>
            <person name="King G."/>
            <person name="Ferriera S."/>
            <person name="Johnson J."/>
            <person name="Kravitz S."/>
            <person name="Beeson K."/>
            <person name="Sutton G."/>
            <person name="Rogers Y.-H."/>
            <person name="Friedman R."/>
            <person name="Frazier M."/>
            <person name="Venter J.C."/>
        </authorList>
    </citation>
    <scope>NUCLEOTIDE SEQUENCE [LARGE SCALE GENOMIC DNA]</scope>
    <source>
        <strain evidence="4">ATCC 25650 / DSM 13394 / JCM 20685 / NBRC 16684 / NCIMB 2208 / IAM 12614 / B1</strain>
    </source>
</reference>
<feature type="region of interest" description="Disordered" evidence="1">
    <location>
        <begin position="589"/>
        <end position="622"/>
    </location>
</feature>
<evidence type="ECO:0000313" key="4">
    <source>
        <dbReference type="Proteomes" id="UP000004848"/>
    </source>
</evidence>
<dbReference type="SUPFAM" id="SSF52540">
    <property type="entry name" value="P-loop containing nucleoside triphosphate hydrolases"/>
    <property type="match status" value="1"/>
</dbReference>
<comment type="caution">
    <text evidence="3">The sequence shown here is derived from an EMBL/GenBank/DDBJ whole genome shotgun (WGS) entry which is preliminary data.</text>
</comment>
<accession>A0NNR2</accession>
<dbReference type="Gene3D" id="3.40.50.300">
    <property type="entry name" value="P-loop containing nucleotide triphosphate hydrolases"/>
    <property type="match status" value="1"/>
</dbReference>
<feature type="compositionally biased region" description="Basic and acidic residues" evidence="1">
    <location>
        <begin position="612"/>
        <end position="622"/>
    </location>
</feature>
<feature type="domain" description="Orc1-like AAA ATPase" evidence="2">
    <location>
        <begin position="167"/>
        <end position="314"/>
    </location>
</feature>
<gene>
    <name evidence="3" type="ORF">SIAM614_24277</name>
</gene>
<dbReference type="AlphaFoldDB" id="A0NNR2"/>
<evidence type="ECO:0000313" key="3">
    <source>
        <dbReference type="EMBL" id="EAV45793.1"/>
    </source>
</evidence>
<dbReference type="InterPro" id="IPR027417">
    <property type="entry name" value="P-loop_NTPase"/>
</dbReference>
<evidence type="ECO:0000256" key="1">
    <source>
        <dbReference type="SAM" id="MobiDB-lite"/>
    </source>
</evidence>
<dbReference type="eggNOG" id="COG1672">
    <property type="taxonomic scope" value="Bacteria"/>
</dbReference>
<name>A0NNR2_ROSAI</name>
<dbReference type="InterPro" id="IPR041664">
    <property type="entry name" value="AAA_16"/>
</dbReference>
<dbReference type="OrthoDB" id="7782625at2"/>
<proteinExistence type="predicted"/>
<protein>
    <recommendedName>
        <fullName evidence="2">Orc1-like AAA ATPase domain-containing protein</fullName>
    </recommendedName>
</protein>
<evidence type="ECO:0000259" key="2">
    <source>
        <dbReference type="Pfam" id="PF13191"/>
    </source>
</evidence>
<dbReference type="GeneID" id="68845215"/>
<dbReference type="RefSeq" id="WP_006932312.1">
    <property type="nucleotide sequence ID" value="NZ_AAUW01000002.1"/>
</dbReference>
<organism evidence="3 4">
    <name type="scientific">Roseibium aggregatum (strain ATCC 25650 / DSM 13394 / JCM 20685 / NBRC 16684 / NCIMB 2208 / IAM 12614 / B1)</name>
    <name type="common">Stappia aggregata</name>
    <dbReference type="NCBI Taxonomy" id="384765"/>
    <lineage>
        <taxon>Bacteria</taxon>
        <taxon>Pseudomonadati</taxon>
        <taxon>Pseudomonadota</taxon>
        <taxon>Alphaproteobacteria</taxon>
        <taxon>Hyphomicrobiales</taxon>
        <taxon>Stappiaceae</taxon>
        <taxon>Roseibium</taxon>
    </lineage>
</organism>
<dbReference type="Pfam" id="PF13191">
    <property type="entry name" value="AAA_16"/>
    <property type="match status" value="1"/>
</dbReference>
<dbReference type="Proteomes" id="UP000004848">
    <property type="component" value="Unassembled WGS sequence"/>
</dbReference>